<dbReference type="AlphaFoldDB" id="A0AAN6YDC6"/>
<evidence type="ECO:0000313" key="6">
    <source>
        <dbReference type="Proteomes" id="UP001301769"/>
    </source>
</evidence>
<reference evidence="5" key="1">
    <citation type="journal article" date="2023" name="Mol. Phylogenet. Evol.">
        <title>Genome-scale phylogeny and comparative genomics of the fungal order Sordariales.</title>
        <authorList>
            <person name="Hensen N."/>
            <person name="Bonometti L."/>
            <person name="Westerberg I."/>
            <person name="Brannstrom I.O."/>
            <person name="Guillou S."/>
            <person name="Cros-Aarteil S."/>
            <person name="Calhoun S."/>
            <person name="Haridas S."/>
            <person name="Kuo A."/>
            <person name="Mondo S."/>
            <person name="Pangilinan J."/>
            <person name="Riley R."/>
            <person name="LaButti K."/>
            <person name="Andreopoulos B."/>
            <person name="Lipzen A."/>
            <person name="Chen C."/>
            <person name="Yan M."/>
            <person name="Daum C."/>
            <person name="Ng V."/>
            <person name="Clum A."/>
            <person name="Steindorff A."/>
            <person name="Ohm R.A."/>
            <person name="Martin F."/>
            <person name="Silar P."/>
            <person name="Natvig D.O."/>
            <person name="Lalanne C."/>
            <person name="Gautier V."/>
            <person name="Ament-Velasquez S.L."/>
            <person name="Kruys A."/>
            <person name="Hutchinson M.I."/>
            <person name="Powell A.J."/>
            <person name="Barry K."/>
            <person name="Miller A.N."/>
            <person name="Grigoriev I.V."/>
            <person name="Debuchy R."/>
            <person name="Gladieux P."/>
            <person name="Hiltunen Thoren M."/>
            <person name="Johannesson H."/>
        </authorList>
    </citation>
    <scope>NUCLEOTIDE SEQUENCE</scope>
    <source>
        <strain evidence="5">PSN293</strain>
    </source>
</reference>
<dbReference type="SMART" id="SM00066">
    <property type="entry name" value="GAL4"/>
    <property type="match status" value="1"/>
</dbReference>
<evidence type="ECO:0000259" key="4">
    <source>
        <dbReference type="PROSITE" id="PS50048"/>
    </source>
</evidence>
<dbReference type="SUPFAM" id="SSF57701">
    <property type="entry name" value="Zn2/Cys6 DNA-binding domain"/>
    <property type="match status" value="1"/>
</dbReference>
<dbReference type="GO" id="GO:0006351">
    <property type="term" value="P:DNA-templated transcription"/>
    <property type="evidence" value="ECO:0007669"/>
    <property type="project" value="InterPro"/>
</dbReference>
<feature type="compositionally biased region" description="Polar residues" evidence="3">
    <location>
        <begin position="62"/>
        <end position="79"/>
    </location>
</feature>
<feature type="region of interest" description="Disordered" evidence="3">
    <location>
        <begin position="1"/>
        <end position="107"/>
    </location>
</feature>
<dbReference type="EMBL" id="MU858067">
    <property type="protein sequence ID" value="KAK4216540.1"/>
    <property type="molecule type" value="Genomic_DNA"/>
</dbReference>
<dbReference type="CDD" id="cd12148">
    <property type="entry name" value="fungal_TF_MHR"/>
    <property type="match status" value="1"/>
</dbReference>
<dbReference type="InterPro" id="IPR036864">
    <property type="entry name" value="Zn2-C6_fun-type_DNA-bd_sf"/>
</dbReference>
<dbReference type="PROSITE" id="PS00463">
    <property type="entry name" value="ZN2_CY6_FUNGAL_1"/>
    <property type="match status" value="1"/>
</dbReference>
<accession>A0AAN6YDC6</accession>
<dbReference type="Pfam" id="PF04082">
    <property type="entry name" value="Fungal_trans"/>
    <property type="match status" value="1"/>
</dbReference>
<keyword evidence="2" id="KW-0539">Nucleus</keyword>
<comment type="caution">
    <text evidence="5">The sequence shown here is derived from an EMBL/GenBank/DDBJ whole genome shotgun (WGS) entry which is preliminary data.</text>
</comment>
<dbReference type="GO" id="GO:0008270">
    <property type="term" value="F:zinc ion binding"/>
    <property type="evidence" value="ECO:0007669"/>
    <property type="project" value="InterPro"/>
</dbReference>
<name>A0AAN6YDC6_9PEZI</name>
<evidence type="ECO:0000256" key="2">
    <source>
        <dbReference type="ARBA" id="ARBA00023242"/>
    </source>
</evidence>
<dbReference type="GO" id="GO:0000981">
    <property type="term" value="F:DNA-binding transcription factor activity, RNA polymerase II-specific"/>
    <property type="evidence" value="ECO:0007669"/>
    <property type="project" value="InterPro"/>
</dbReference>
<dbReference type="InterPro" id="IPR053187">
    <property type="entry name" value="Notoamide_regulator"/>
</dbReference>
<evidence type="ECO:0000256" key="1">
    <source>
        <dbReference type="ARBA" id="ARBA00022723"/>
    </source>
</evidence>
<feature type="domain" description="Zn(2)-C6 fungal-type" evidence="4">
    <location>
        <begin position="90"/>
        <end position="120"/>
    </location>
</feature>
<evidence type="ECO:0000256" key="3">
    <source>
        <dbReference type="SAM" id="MobiDB-lite"/>
    </source>
</evidence>
<dbReference type="PROSITE" id="PS50048">
    <property type="entry name" value="ZN2_CY6_FUNGAL_2"/>
    <property type="match status" value="1"/>
</dbReference>
<dbReference type="InterPro" id="IPR007219">
    <property type="entry name" value="XnlR_reg_dom"/>
</dbReference>
<dbReference type="CDD" id="cd00067">
    <property type="entry name" value="GAL4"/>
    <property type="match status" value="1"/>
</dbReference>
<feature type="compositionally biased region" description="Low complexity" evidence="3">
    <location>
        <begin position="11"/>
        <end position="30"/>
    </location>
</feature>
<dbReference type="GO" id="GO:0003677">
    <property type="term" value="F:DNA binding"/>
    <property type="evidence" value="ECO:0007669"/>
    <property type="project" value="InterPro"/>
</dbReference>
<dbReference type="PANTHER" id="PTHR47256:SF1">
    <property type="entry name" value="ZN(II)2CYS6 TRANSCRIPTION FACTOR (EUROFUNG)"/>
    <property type="match status" value="1"/>
</dbReference>
<proteinExistence type="predicted"/>
<dbReference type="Proteomes" id="UP001301769">
    <property type="component" value="Unassembled WGS sequence"/>
</dbReference>
<keyword evidence="1" id="KW-0479">Metal-binding</keyword>
<dbReference type="Pfam" id="PF00172">
    <property type="entry name" value="Zn_clus"/>
    <property type="match status" value="1"/>
</dbReference>
<feature type="region of interest" description="Disordered" evidence="3">
    <location>
        <begin position="772"/>
        <end position="793"/>
    </location>
</feature>
<dbReference type="InterPro" id="IPR001138">
    <property type="entry name" value="Zn2Cys6_DnaBD"/>
</dbReference>
<feature type="compositionally biased region" description="Low complexity" evidence="3">
    <location>
        <begin position="773"/>
        <end position="785"/>
    </location>
</feature>
<organism evidence="5 6">
    <name type="scientific">Rhypophila decipiens</name>
    <dbReference type="NCBI Taxonomy" id="261697"/>
    <lineage>
        <taxon>Eukaryota</taxon>
        <taxon>Fungi</taxon>
        <taxon>Dikarya</taxon>
        <taxon>Ascomycota</taxon>
        <taxon>Pezizomycotina</taxon>
        <taxon>Sordariomycetes</taxon>
        <taxon>Sordariomycetidae</taxon>
        <taxon>Sordariales</taxon>
        <taxon>Naviculisporaceae</taxon>
        <taxon>Rhypophila</taxon>
    </lineage>
</organism>
<sequence length="793" mass="90523">MSGFTRPLPSPLSSTSSSSAAPTPAYTPAAGSQVPGQSMRRLLPATATSAEMNAASLARNPSPGSATSAARSESPQPSASRKRRQTTTAACGPCRKRKSRCDGRRPSCSACVGRDTNCEYETKVTETHTQALKRKFNELQDRQSVHEEVFNILKGRPEKDALEVLKRIRQGVDPTTIVRHVTCGNVLLQLSLVPEARYRYEFPYKTEMPVFLTRRDNPYLESEMYEYALRTPAEPKQLKFIPTPAREESQSQSPGPDTDADRHLAPYWRPYHAAEIIDPNFDEVRPSRWTQVCTDDGLMRKLMQSYLLYECSWLAPFHKDYFLRDMADERHRFCSAFLVNAVLASGCVYYKDVEYRGEHWNPKFIGYQFLAEARRLFDIESEVERPHILPSDPLGPQKLKEWECHQLTTIQACVLLNLTYNCNGSDAIGWRYTARALDMAREIGLFDGADEYGDRHTQCVRTYTAWAVYLYQGTHRYHCFRAPVIKDPPQSRLPDPNQYPEWYGELWVRYPYGLPRTPTHHALVWKARADLLTICIEYANLAFKESASALVAELPVSQILKFYDRLIRWREELPDPLTPKKIVMPNHLKLHMYYNLILVNILRPVVHDRVDGGDLSPFHWPLLPSHRSSPRDAYLDAKIHFDTALRLYYLRHGFEVPDSFIGQFLSSLTRLTVDAINEDPTSPFVEDWRSTVLLTAKGVYEQSKSVYVMRALLQIQIGLMTPRDVERLKHFARIEKAQEIHAPLEEPIHSNWPTYIVGHEHGAENLTRQLGNLSLGPATSSSSGSRKGRAGSY</sequence>
<protein>
    <recommendedName>
        <fullName evidence="4">Zn(2)-C6 fungal-type domain-containing protein</fullName>
    </recommendedName>
</protein>
<gene>
    <name evidence="5" type="ORF">QBC37DRAFT_86806</name>
</gene>
<dbReference type="Gene3D" id="4.10.240.10">
    <property type="entry name" value="Zn(2)-C6 fungal-type DNA-binding domain"/>
    <property type="match status" value="1"/>
</dbReference>
<evidence type="ECO:0000313" key="5">
    <source>
        <dbReference type="EMBL" id="KAK4216540.1"/>
    </source>
</evidence>
<dbReference type="PANTHER" id="PTHR47256">
    <property type="entry name" value="ZN(II)2CYS6 TRANSCRIPTION FACTOR (EUROFUNG)-RELATED"/>
    <property type="match status" value="1"/>
</dbReference>
<reference evidence="5" key="2">
    <citation type="submission" date="2023-05" db="EMBL/GenBank/DDBJ databases">
        <authorList>
            <consortium name="Lawrence Berkeley National Laboratory"/>
            <person name="Steindorff A."/>
            <person name="Hensen N."/>
            <person name="Bonometti L."/>
            <person name="Westerberg I."/>
            <person name="Brannstrom I.O."/>
            <person name="Guillou S."/>
            <person name="Cros-Aarteil S."/>
            <person name="Calhoun S."/>
            <person name="Haridas S."/>
            <person name="Kuo A."/>
            <person name="Mondo S."/>
            <person name="Pangilinan J."/>
            <person name="Riley R."/>
            <person name="Labutti K."/>
            <person name="Andreopoulos B."/>
            <person name="Lipzen A."/>
            <person name="Chen C."/>
            <person name="Yanf M."/>
            <person name="Daum C."/>
            <person name="Ng V."/>
            <person name="Clum A."/>
            <person name="Ohm R."/>
            <person name="Martin F."/>
            <person name="Silar P."/>
            <person name="Natvig D."/>
            <person name="Lalanne C."/>
            <person name="Gautier V."/>
            <person name="Ament-Velasquez S.L."/>
            <person name="Kruys A."/>
            <person name="Hutchinson M.I."/>
            <person name="Powell A.J."/>
            <person name="Barry K."/>
            <person name="Miller A.N."/>
            <person name="Grigoriev I.V."/>
            <person name="Debuchy R."/>
            <person name="Gladieux P."/>
            <person name="Thoren M.H."/>
            <person name="Johannesson H."/>
        </authorList>
    </citation>
    <scope>NUCLEOTIDE SEQUENCE</scope>
    <source>
        <strain evidence="5">PSN293</strain>
    </source>
</reference>
<keyword evidence="6" id="KW-1185">Reference proteome</keyword>